<feature type="compositionally biased region" description="Basic residues" evidence="10">
    <location>
        <begin position="262"/>
        <end position="271"/>
    </location>
</feature>
<dbReference type="InterPro" id="IPR037431">
    <property type="entry name" value="REX4_DEDDh_dom"/>
</dbReference>
<evidence type="ECO:0000313" key="12">
    <source>
        <dbReference type="EMBL" id="CAD6265576.1"/>
    </source>
</evidence>
<dbReference type="GO" id="GO:0003676">
    <property type="term" value="F:nucleic acid binding"/>
    <property type="evidence" value="ECO:0007669"/>
    <property type="project" value="InterPro"/>
</dbReference>
<evidence type="ECO:0000256" key="10">
    <source>
        <dbReference type="SAM" id="MobiDB-lite"/>
    </source>
</evidence>
<dbReference type="AlphaFoldDB" id="A0A811R685"/>
<comment type="similarity">
    <text evidence="2">Belongs to the REXO4 family.</text>
</comment>
<keyword evidence="13" id="KW-1185">Reference proteome</keyword>
<feature type="compositionally biased region" description="Pro residues" evidence="10">
    <location>
        <begin position="1"/>
        <end position="14"/>
    </location>
</feature>
<evidence type="ECO:0000256" key="6">
    <source>
        <dbReference type="ARBA" id="ARBA00022801"/>
    </source>
</evidence>
<dbReference type="FunFam" id="3.30.420.10:FF:000007">
    <property type="entry name" value="Interferon-stimulated exonuclease gene 20"/>
    <property type="match status" value="1"/>
</dbReference>
<feature type="domain" description="Exonuclease" evidence="11">
    <location>
        <begin position="94"/>
        <end position="253"/>
    </location>
</feature>
<keyword evidence="6" id="KW-0378">Hydrolase</keyword>
<keyword evidence="5" id="KW-0540">Nuclease</keyword>
<gene>
    <name evidence="12" type="ORF">NCGR_LOCUS48881</name>
</gene>
<comment type="caution">
    <text evidence="12">The sequence shown here is derived from an EMBL/GenBank/DDBJ whole genome shotgun (WGS) entry which is preliminary data.</text>
</comment>
<dbReference type="InterPro" id="IPR047021">
    <property type="entry name" value="REXO1/3/4-like"/>
</dbReference>
<feature type="compositionally biased region" description="Polar residues" evidence="10">
    <location>
        <begin position="37"/>
        <end position="46"/>
    </location>
</feature>
<dbReference type="InterPro" id="IPR013520">
    <property type="entry name" value="Ribonucl_H"/>
</dbReference>
<keyword evidence="8" id="KW-0539">Nucleus</keyword>
<evidence type="ECO:0000256" key="4">
    <source>
        <dbReference type="ARBA" id="ARBA00022552"/>
    </source>
</evidence>
<dbReference type="PANTHER" id="PTHR12801:SF45">
    <property type="entry name" value="RNA EXONUCLEASE 4"/>
    <property type="match status" value="1"/>
</dbReference>
<proteinExistence type="inferred from homology"/>
<protein>
    <recommendedName>
        <fullName evidence="3">RNA exonuclease 4</fullName>
    </recommendedName>
</protein>
<keyword evidence="4" id="KW-0698">rRNA processing</keyword>
<dbReference type="GO" id="GO:0006364">
    <property type="term" value="P:rRNA processing"/>
    <property type="evidence" value="ECO:0007669"/>
    <property type="project" value="UniProtKB-KW"/>
</dbReference>
<evidence type="ECO:0000256" key="9">
    <source>
        <dbReference type="ARBA" id="ARBA00025599"/>
    </source>
</evidence>
<dbReference type="GO" id="GO:0008408">
    <property type="term" value="F:3'-5' exonuclease activity"/>
    <property type="evidence" value="ECO:0007669"/>
    <property type="project" value="InterPro"/>
</dbReference>
<dbReference type="Gene3D" id="3.30.420.10">
    <property type="entry name" value="Ribonuclease H-like superfamily/Ribonuclease H"/>
    <property type="match status" value="1"/>
</dbReference>
<dbReference type="OrthoDB" id="16516at2759"/>
<evidence type="ECO:0000259" key="11">
    <source>
        <dbReference type="SMART" id="SM00479"/>
    </source>
</evidence>
<dbReference type="Proteomes" id="UP000604825">
    <property type="component" value="Unassembled WGS sequence"/>
</dbReference>
<evidence type="ECO:0000256" key="3">
    <source>
        <dbReference type="ARBA" id="ARBA00016937"/>
    </source>
</evidence>
<keyword evidence="7" id="KW-0269">Exonuclease</keyword>
<evidence type="ECO:0000256" key="5">
    <source>
        <dbReference type="ARBA" id="ARBA00022722"/>
    </source>
</evidence>
<dbReference type="InterPro" id="IPR036397">
    <property type="entry name" value="RNaseH_sf"/>
</dbReference>
<dbReference type="Pfam" id="PF00929">
    <property type="entry name" value="RNase_T"/>
    <property type="match status" value="1"/>
</dbReference>
<reference evidence="12" key="1">
    <citation type="submission" date="2020-10" db="EMBL/GenBank/DDBJ databases">
        <authorList>
            <person name="Han B."/>
            <person name="Lu T."/>
            <person name="Zhao Q."/>
            <person name="Huang X."/>
            <person name="Zhao Y."/>
        </authorList>
    </citation>
    <scope>NUCLEOTIDE SEQUENCE</scope>
</reference>
<dbReference type="PANTHER" id="PTHR12801">
    <property type="entry name" value="RNA EXONUCLEASE REXO1 / RECO3 FAMILY MEMBER-RELATED"/>
    <property type="match status" value="1"/>
</dbReference>
<organism evidence="12 13">
    <name type="scientific">Miscanthus lutarioriparius</name>
    <dbReference type="NCBI Taxonomy" id="422564"/>
    <lineage>
        <taxon>Eukaryota</taxon>
        <taxon>Viridiplantae</taxon>
        <taxon>Streptophyta</taxon>
        <taxon>Embryophyta</taxon>
        <taxon>Tracheophyta</taxon>
        <taxon>Spermatophyta</taxon>
        <taxon>Magnoliopsida</taxon>
        <taxon>Liliopsida</taxon>
        <taxon>Poales</taxon>
        <taxon>Poaceae</taxon>
        <taxon>PACMAD clade</taxon>
        <taxon>Panicoideae</taxon>
        <taxon>Andropogonodae</taxon>
        <taxon>Andropogoneae</taxon>
        <taxon>Saccharinae</taxon>
        <taxon>Miscanthus</taxon>
    </lineage>
</organism>
<dbReference type="GO" id="GO:0005634">
    <property type="term" value="C:nucleus"/>
    <property type="evidence" value="ECO:0007669"/>
    <property type="project" value="UniProtKB-SubCell"/>
</dbReference>
<evidence type="ECO:0000256" key="8">
    <source>
        <dbReference type="ARBA" id="ARBA00023242"/>
    </source>
</evidence>
<evidence type="ECO:0000256" key="7">
    <source>
        <dbReference type="ARBA" id="ARBA00022839"/>
    </source>
</evidence>
<dbReference type="SUPFAM" id="SSF53098">
    <property type="entry name" value="Ribonuclease H-like"/>
    <property type="match status" value="1"/>
</dbReference>
<dbReference type="EMBL" id="CAJGYO010000013">
    <property type="protein sequence ID" value="CAD6265576.1"/>
    <property type="molecule type" value="Genomic_DNA"/>
</dbReference>
<dbReference type="CDD" id="cd06144">
    <property type="entry name" value="REX4_like"/>
    <property type="match status" value="1"/>
</dbReference>
<evidence type="ECO:0000256" key="2">
    <source>
        <dbReference type="ARBA" id="ARBA00010489"/>
    </source>
</evidence>
<accession>A0A811R685</accession>
<comment type="function">
    <text evidence="9">Exoribonuclease involved in ribosome biosynthesis. Involved in the processing of ITS1, the internal transcribed spacer localized between the 18S and 5.8S rRNAs.</text>
</comment>
<comment type="subcellular location">
    <subcellularLocation>
        <location evidence="1">Nucleus</location>
    </subcellularLocation>
</comment>
<feature type="compositionally biased region" description="Pro residues" evidence="10">
    <location>
        <begin position="66"/>
        <end position="75"/>
    </location>
</feature>
<feature type="region of interest" description="Disordered" evidence="10">
    <location>
        <begin position="262"/>
        <end position="288"/>
    </location>
</feature>
<dbReference type="InterPro" id="IPR012337">
    <property type="entry name" value="RNaseH-like_sf"/>
</dbReference>
<sequence length="288" mass="32105">MPAPTPSSTPPPAAANPSHNPRRKRAPRPKTAPPSALNPNWAQLQSKLPHRPAATHLGKRKHDGGPPAPAELSPPPAVQEVKLEPTSDDASLTKAVAIDCEMVGVGSDGSKSALGRVTLVNSLGNVVYDEYVRTVERIVDYRTRISGIRPKHMNKAKEFWAVQKEVAELIKGRVLVGHALHNDLKVLLLSHPKKDIRDTSEYEAFRRERKRRSLKDLAAEVLGAKIQQNEHCPIEDARAAMFIYNKHKKAWEKNMKEQFRFKKKLKKRGKKKTTEPNGNDPNVPTVLL</sequence>
<feature type="region of interest" description="Disordered" evidence="10">
    <location>
        <begin position="1"/>
        <end position="75"/>
    </location>
</feature>
<evidence type="ECO:0000313" key="13">
    <source>
        <dbReference type="Proteomes" id="UP000604825"/>
    </source>
</evidence>
<evidence type="ECO:0000256" key="1">
    <source>
        <dbReference type="ARBA" id="ARBA00004123"/>
    </source>
</evidence>
<name>A0A811R685_9POAL</name>
<dbReference type="SMART" id="SM00479">
    <property type="entry name" value="EXOIII"/>
    <property type="match status" value="1"/>
</dbReference>